<evidence type="ECO:0000256" key="4">
    <source>
        <dbReference type="ARBA" id="ARBA00023125"/>
    </source>
</evidence>
<keyword evidence="6" id="KW-0539">Nucleus</keyword>
<dbReference type="InterPro" id="IPR004827">
    <property type="entry name" value="bZIP"/>
</dbReference>
<dbReference type="PROSITE" id="PS50217">
    <property type="entry name" value="BZIP"/>
    <property type="match status" value="1"/>
</dbReference>
<keyword evidence="5" id="KW-0804">Transcription</keyword>
<accession>A0ABD3TRM8</accession>
<evidence type="ECO:0000256" key="6">
    <source>
        <dbReference type="ARBA" id="ARBA00023242"/>
    </source>
</evidence>
<organism evidence="9 10">
    <name type="scientific">Penstemon smallii</name>
    <dbReference type="NCBI Taxonomy" id="265156"/>
    <lineage>
        <taxon>Eukaryota</taxon>
        <taxon>Viridiplantae</taxon>
        <taxon>Streptophyta</taxon>
        <taxon>Embryophyta</taxon>
        <taxon>Tracheophyta</taxon>
        <taxon>Spermatophyta</taxon>
        <taxon>Magnoliopsida</taxon>
        <taxon>eudicotyledons</taxon>
        <taxon>Gunneridae</taxon>
        <taxon>Pentapetalae</taxon>
        <taxon>asterids</taxon>
        <taxon>lamiids</taxon>
        <taxon>Lamiales</taxon>
        <taxon>Plantaginaceae</taxon>
        <taxon>Cheloneae</taxon>
        <taxon>Penstemon</taxon>
    </lineage>
</organism>
<dbReference type="SUPFAM" id="SSF57959">
    <property type="entry name" value="Leucine zipper domain"/>
    <property type="match status" value="1"/>
</dbReference>
<evidence type="ECO:0000256" key="3">
    <source>
        <dbReference type="ARBA" id="ARBA00023015"/>
    </source>
</evidence>
<proteinExistence type="inferred from homology"/>
<dbReference type="CDD" id="cd14702">
    <property type="entry name" value="bZIP_plant_GBF1"/>
    <property type="match status" value="1"/>
</dbReference>
<dbReference type="InterPro" id="IPR044827">
    <property type="entry name" value="GBF-like"/>
</dbReference>
<keyword evidence="3" id="KW-0805">Transcription regulation</keyword>
<evidence type="ECO:0000256" key="2">
    <source>
        <dbReference type="ARBA" id="ARBA00007163"/>
    </source>
</evidence>
<feature type="domain" description="BZIP" evidence="8">
    <location>
        <begin position="31"/>
        <end position="94"/>
    </location>
</feature>
<comment type="subcellular location">
    <subcellularLocation>
        <location evidence="1">Nucleus</location>
    </subcellularLocation>
</comment>
<dbReference type="PANTHER" id="PTHR45967">
    <property type="entry name" value="G-BOX-BINDING FACTOR 3-RELATED"/>
    <property type="match status" value="1"/>
</dbReference>
<comment type="caution">
    <text evidence="9">The sequence shown here is derived from an EMBL/GenBank/DDBJ whole genome shotgun (WGS) entry which is preliminary data.</text>
</comment>
<dbReference type="Proteomes" id="UP001634393">
    <property type="component" value="Unassembled WGS sequence"/>
</dbReference>
<sequence>MSRMQLLLSSAGYQSNSANKSRQSLNEAEKEERRLRRILANRESARQTIRRRKAVFLELTTKAAELSEENENLKKKKELAVKEYNTLKTRNEFLKAQMAKIKHEEPNSSSSTPNFLRDHQPSLVPCFWPSDVFQFQYPPQFHPNVMTSPQFLMPNTRPATPLFVMQAPWLLPFHTPSSTGYYSNNIKNETSLNHGARHTFPQDSSAHYTTHHHHPGGTTVFVPGPQSSVGPVESLRPAGNSHVIYTTHQDPVIHLHKKSEDAVVEAEARRIRKEVMKLKNIHGLHAPTQH</sequence>
<evidence type="ECO:0000259" key="8">
    <source>
        <dbReference type="PROSITE" id="PS50217"/>
    </source>
</evidence>
<dbReference type="GO" id="GO:0003677">
    <property type="term" value="F:DNA binding"/>
    <property type="evidence" value="ECO:0007669"/>
    <property type="project" value="UniProtKB-KW"/>
</dbReference>
<feature type="compositionally biased region" description="Polar residues" evidence="7">
    <location>
        <begin position="8"/>
        <end position="26"/>
    </location>
</feature>
<dbReference type="GO" id="GO:0005634">
    <property type="term" value="C:nucleus"/>
    <property type="evidence" value="ECO:0007669"/>
    <property type="project" value="UniProtKB-SubCell"/>
</dbReference>
<dbReference type="InterPro" id="IPR046347">
    <property type="entry name" value="bZIP_sf"/>
</dbReference>
<dbReference type="InterPro" id="IPR045314">
    <property type="entry name" value="bZIP_plant_GBF1"/>
</dbReference>
<reference evidence="9 10" key="1">
    <citation type="submission" date="2024-12" db="EMBL/GenBank/DDBJ databases">
        <title>The unique morphological basis and parallel evolutionary history of personate flowers in Penstemon.</title>
        <authorList>
            <person name="Depatie T.H."/>
            <person name="Wessinger C.A."/>
        </authorList>
    </citation>
    <scope>NUCLEOTIDE SEQUENCE [LARGE SCALE GENOMIC DNA]</scope>
    <source>
        <strain evidence="9">WTNN_2</strain>
        <tissue evidence="9">Leaf</tissue>
    </source>
</reference>
<gene>
    <name evidence="9" type="ORF">ACJIZ3_024383</name>
</gene>
<dbReference type="PANTHER" id="PTHR45967:SF28">
    <property type="entry name" value="BASIC-LEUCINE ZIPPER (BZIP) TRANSCRIPTION FACTOR FAMILY PROTEIN"/>
    <property type="match status" value="1"/>
</dbReference>
<feature type="region of interest" description="Disordered" evidence="7">
    <location>
        <begin position="8"/>
        <end position="31"/>
    </location>
</feature>
<dbReference type="AlphaFoldDB" id="A0ABD3TRM8"/>
<dbReference type="SMART" id="SM00338">
    <property type="entry name" value="BRLZ"/>
    <property type="match status" value="1"/>
</dbReference>
<evidence type="ECO:0000313" key="10">
    <source>
        <dbReference type="Proteomes" id="UP001634393"/>
    </source>
</evidence>
<protein>
    <recommendedName>
        <fullName evidence="8">BZIP domain-containing protein</fullName>
    </recommendedName>
</protein>
<keyword evidence="4" id="KW-0238">DNA-binding</keyword>
<evidence type="ECO:0000256" key="7">
    <source>
        <dbReference type="SAM" id="MobiDB-lite"/>
    </source>
</evidence>
<keyword evidence="10" id="KW-1185">Reference proteome</keyword>
<name>A0ABD3TRM8_9LAMI</name>
<dbReference type="Pfam" id="PF00170">
    <property type="entry name" value="bZIP_1"/>
    <property type="match status" value="1"/>
</dbReference>
<evidence type="ECO:0000256" key="5">
    <source>
        <dbReference type="ARBA" id="ARBA00023163"/>
    </source>
</evidence>
<comment type="similarity">
    <text evidence="2">Belongs to the bZIP family.</text>
</comment>
<dbReference type="EMBL" id="JBJXBP010000003">
    <property type="protein sequence ID" value="KAL3839792.1"/>
    <property type="molecule type" value="Genomic_DNA"/>
</dbReference>
<evidence type="ECO:0000256" key="1">
    <source>
        <dbReference type="ARBA" id="ARBA00004123"/>
    </source>
</evidence>
<dbReference type="Gene3D" id="1.20.5.170">
    <property type="match status" value="1"/>
</dbReference>
<evidence type="ECO:0000313" key="9">
    <source>
        <dbReference type="EMBL" id="KAL3839792.1"/>
    </source>
</evidence>